<dbReference type="PROSITE" id="PS50006">
    <property type="entry name" value="FHA_DOMAIN"/>
    <property type="match status" value="1"/>
</dbReference>
<dbReference type="InterPro" id="IPR008984">
    <property type="entry name" value="SMAD_FHA_dom_sf"/>
</dbReference>
<reference evidence="2 3" key="1">
    <citation type="submission" date="2021-11" db="EMBL/GenBank/DDBJ databases">
        <title>Genome sequence.</title>
        <authorList>
            <person name="Sun Q."/>
        </authorList>
    </citation>
    <scope>NUCLEOTIDE SEQUENCE [LARGE SCALE GENOMIC DNA]</scope>
    <source>
        <strain evidence="2 3">KCTC 12005</strain>
    </source>
</reference>
<dbReference type="AlphaFoldDB" id="A0AAW4XYE0"/>
<dbReference type="RefSeq" id="WP_230774566.1">
    <property type="nucleotide sequence ID" value="NZ_JAJNCT010000010.1"/>
</dbReference>
<dbReference type="CDD" id="cd00060">
    <property type="entry name" value="FHA"/>
    <property type="match status" value="1"/>
</dbReference>
<keyword evidence="3" id="KW-1185">Reference proteome</keyword>
<dbReference type="Pfam" id="PF00498">
    <property type="entry name" value="FHA"/>
    <property type="match status" value="1"/>
</dbReference>
<dbReference type="SMART" id="SM00240">
    <property type="entry name" value="FHA"/>
    <property type="match status" value="1"/>
</dbReference>
<evidence type="ECO:0000313" key="3">
    <source>
        <dbReference type="Proteomes" id="UP001199260"/>
    </source>
</evidence>
<proteinExistence type="predicted"/>
<organism evidence="2 3">
    <name type="scientific">Comamonas koreensis</name>
    <dbReference type="NCBI Taxonomy" id="160825"/>
    <lineage>
        <taxon>Bacteria</taxon>
        <taxon>Pseudomonadati</taxon>
        <taxon>Pseudomonadota</taxon>
        <taxon>Betaproteobacteria</taxon>
        <taxon>Burkholderiales</taxon>
        <taxon>Comamonadaceae</taxon>
        <taxon>Comamonas</taxon>
    </lineage>
</organism>
<dbReference type="EMBL" id="JAJNCT010000010">
    <property type="protein sequence ID" value="MCD2165666.1"/>
    <property type="molecule type" value="Genomic_DNA"/>
</dbReference>
<accession>A0AAW4XYE0</accession>
<dbReference type="Gene3D" id="2.60.200.20">
    <property type="match status" value="1"/>
</dbReference>
<feature type="domain" description="FHA" evidence="1">
    <location>
        <begin position="25"/>
        <end position="74"/>
    </location>
</feature>
<dbReference type="SUPFAM" id="SSF49879">
    <property type="entry name" value="SMAD/FHA domain"/>
    <property type="match status" value="1"/>
</dbReference>
<dbReference type="InterPro" id="IPR000253">
    <property type="entry name" value="FHA_dom"/>
</dbReference>
<comment type="caution">
    <text evidence="2">The sequence shown here is derived from an EMBL/GenBank/DDBJ whole genome shotgun (WGS) entry which is preliminary data.</text>
</comment>
<gene>
    <name evidence="2" type="ORF">LPW39_11010</name>
</gene>
<evidence type="ECO:0000259" key="1">
    <source>
        <dbReference type="PROSITE" id="PS50006"/>
    </source>
</evidence>
<protein>
    <submittedName>
        <fullName evidence="2">FHA domain-containing protein</fullName>
    </submittedName>
</protein>
<dbReference type="Proteomes" id="UP001199260">
    <property type="component" value="Unassembled WGS sequence"/>
</dbReference>
<sequence>MLPEVLIFITHRVVLHSLTLENGYTTFGRGAGNAICLDNPAVSRDHGAFYYRAGVLSIEDHHSMNGIFVNGMRMHRKVLYSGDYVLIGCYKVFVKHGSEHPRNAYAG</sequence>
<name>A0AAW4XYE0_9BURK</name>
<evidence type="ECO:0000313" key="2">
    <source>
        <dbReference type="EMBL" id="MCD2165666.1"/>
    </source>
</evidence>